<evidence type="ECO:0000313" key="3">
    <source>
        <dbReference type="EMBL" id="CAA9327542.1"/>
    </source>
</evidence>
<dbReference type="CDD" id="cd07374">
    <property type="entry name" value="CYTH-like_Pase"/>
    <property type="match status" value="1"/>
</dbReference>
<dbReference type="PANTHER" id="PTHR39339">
    <property type="entry name" value="SLR1444 PROTEIN"/>
    <property type="match status" value="1"/>
</dbReference>
<dbReference type="EMBL" id="CADCUG010000046">
    <property type="protein sequence ID" value="CAA9327542.1"/>
    <property type="molecule type" value="Genomic_DNA"/>
</dbReference>
<proteinExistence type="predicted"/>
<dbReference type="SMART" id="SM00880">
    <property type="entry name" value="CHAD"/>
    <property type="match status" value="1"/>
</dbReference>
<dbReference type="InterPro" id="IPR007899">
    <property type="entry name" value="CHAD_dom"/>
</dbReference>
<dbReference type="Gene3D" id="1.40.20.10">
    <property type="entry name" value="CHAD domain"/>
    <property type="match status" value="1"/>
</dbReference>
<dbReference type="InterPro" id="IPR023577">
    <property type="entry name" value="CYTH_domain"/>
</dbReference>
<reference evidence="3" key="1">
    <citation type="submission" date="2020-02" db="EMBL/GenBank/DDBJ databases">
        <authorList>
            <person name="Meier V. D."/>
        </authorList>
    </citation>
    <scope>NUCLEOTIDE SEQUENCE</scope>
    <source>
        <strain evidence="3">AVDCRST_MAG29</strain>
    </source>
</reference>
<dbReference type="Pfam" id="PF01928">
    <property type="entry name" value="CYTH"/>
    <property type="match status" value="1"/>
</dbReference>
<dbReference type="SMART" id="SM01118">
    <property type="entry name" value="CYTH"/>
    <property type="match status" value="1"/>
</dbReference>
<dbReference type="PANTHER" id="PTHR39339:SF1">
    <property type="entry name" value="CHAD DOMAIN-CONTAINING PROTEIN"/>
    <property type="match status" value="1"/>
</dbReference>
<feature type="domain" description="CHAD" evidence="2">
    <location>
        <begin position="209"/>
        <end position="501"/>
    </location>
</feature>
<dbReference type="Pfam" id="PF05235">
    <property type="entry name" value="CHAD"/>
    <property type="match status" value="1"/>
</dbReference>
<organism evidence="3">
    <name type="scientific">uncultured Nocardioidaceae bacterium</name>
    <dbReference type="NCBI Taxonomy" id="253824"/>
    <lineage>
        <taxon>Bacteria</taxon>
        <taxon>Bacillati</taxon>
        <taxon>Actinomycetota</taxon>
        <taxon>Actinomycetes</taxon>
        <taxon>Propionibacteriales</taxon>
        <taxon>Nocardioidaceae</taxon>
        <taxon>environmental samples</taxon>
    </lineage>
</organism>
<evidence type="ECO:0000259" key="2">
    <source>
        <dbReference type="PROSITE" id="PS51708"/>
    </source>
</evidence>
<accession>A0A6J4LBL1</accession>
<dbReference type="InterPro" id="IPR038186">
    <property type="entry name" value="CHAD_dom_sf"/>
</dbReference>
<sequence>MNKRVEQLEVERTYAVPEEFALPDLSTLPAVAGVDDPVGYSLEAVYVDTADLRLLRAGTTLRRRTGGADDGWHLKLPMPGGDRLEVHRPSGRVGSVPPIALRRLVTAYSAGSALVTVATLRTSRTVWTLRDSAGAVLAEVCLDEVAASLPAELAPRVWTELEVELGSDVDRSVAGSIEERLLDVGVTVSKHPSKLRRALGEAPAPPEYDSSSASGVVLTQLAELVETLAAWDVALRRDQPRAVHQSRVTIRRLRSVLGVSRRLLDREVTDRVRAALGEIAGVLGDVRDDEVLRKSSAALIDDDGVPGGPAAGRAILSALTPLEREHRATLRRALDGDAYVQMWSSLRALVEDPPLTDRSSDPPRRELARALDKAWRRLERKSESLFAIAAEADREAALHEVRKAGKRLRYALDMAGPVLDPKAADKMVTRLKAFQEYAGTLRDDQLAMLRTAELADRLPGAAFSLGHLHGVFRSRVLRAEESAAAEARRLSAAKLRRKLTR</sequence>
<gene>
    <name evidence="3" type="ORF">AVDCRST_MAG29-840</name>
</gene>
<dbReference type="AlphaFoldDB" id="A0A6J4LBL1"/>
<dbReference type="SUPFAM" id="SSF55154">
    <property type="entry name" value="CYTH-like phosphatases"/>
    <property type="match status" value="1"/>
</dbReference>
<feature type="domain" description="CYTH" evidence="1">
    <location>
        <begin position="7"/>
        <end position="205"/>
    </location>
</feature>
<evidence type="ECO:0008006" key="4">
    <source>
        <dbReference type="Google" id="ProtNLM"/>
    </source>
</evidence>
<protein>
    <recommendedName>
        <fullName evidence="4">Adenylate cyclase</fullName>
    </recommendedName>
</protein>
<dbReference type="Gene3D" id="2.40.320.10">
    <property type="entry name" value="Hypothetical Protein Pfu-838710-001"/>
    <property type="match status" value="1"/>
</dbReference>
<name>A0A6J4LBL1_9ACTN</name>
<evidence type="ECO:0000259" key="1">
    <source>
        <dbReference type="PROSITE" id="PS51707"/>
    </source>
</evidence>
<dbReference type="PROSITE" id="PS51707">
    <property type="entry name" value="CYTH"/>
    <property type="match status" value="1"/>
</dbReference>
<dbReference type="PROSITE" id="PS51708">
    <property type="entry name" value="CHAD"/>
    <property type="match status" value="1"/>
</dbReference>
<dbReference type="InterPro" id="IPR033469">
    <property type="entry name" value="CYTH-like_dom_sf"/>
</dbReference>